<evidence type="ECO:0000256" key="3">
    <source>
        <dbReference type="ARBA" id="ARBA00022989"/>
    </source>
</evidence>
<dbReference type="EMBL" id="VUJU01000305">
    <property type="protein sequence ID" value="KAF0771378.1"/>
    <property type="molecule type" value="Genomic_DNA"/>
</dbReference>
<feature type="transmembrane region" description="Helical" evidence="5">
    <location>
        <begin position="338"/>
        <end position="356"/>
    </location>
</feature>
<feature type="transmembrane region" description="Helical" evidence="5">
    <location>
        <begin position="140"/>
        <end position="158"/>
    </location>
</feature>
<dbReference type="PANTHER" id="PTHR12778:SF9">
    <property type="entry name" value="ACETYL-COENZYME A TRANSPORTER 1"/>
    <property type="match status" value="1"/>
</dbReference>
<protein>
    <submittedName>
        <fullName evidence="6">Acetyl-coenzyme A transporter 1-like</fullName>
    </submittedName>
</protein>
<feature type="transmembrane region" description="Helical" evidence="5">
    <location>
        <begin position="362"/>
        <end position="381"/>
    </location>
</feature>
<dbReference type="PANTHER" id="PTHR12778">
    <property type="entry name" value="SOLUTE CARRIER FAMILY 33 ACETYL-COA TRANSPORTER -RELATED"/>
    <property type="match status" value="1"/>
</dbReference>
<evidence type="ECO:0000256" key="1">
    <source>
        <dbReference type="ARBA" id="ARBA00004141"/>
    </source>
</evidence>
<sequence>MIKPTKHNDSAEVYVVSLKSKSEKPNLDGDRLNIFLLILLYIIQGFPIGVSTALPLILQSKEMVTYEDQAAFSMALWPYSIKLLWAPIIDALYINSIGRRKSWLLPLQILMGVTFIYMANNMDDWLPEVGKPNLKMIVRMIFAVNFLSATQDIAVDGWSLSVLKKKNVSYASMCPSIGVPIGMFIGSVCFTLLVSEQFSVKYLGAITGAGGVITMKSFFNIWAIIILLLTLFIGLFKKEKYTTEDGHQKISVFQNYKLLWEILKLPRIRVLALALLTIKIGFTATETVTNLKLVDAGVPKDDIMIITSVMYVIKFFFPMFICKYITSTTPMSYHLKMTPVRLIWGIVFAVLVYYTPRLVSTVNEMLSLFLMLTLLAFFCKISDPHFGGTYMTLYNTFYFLGWLIPNTFVLKLIDILTLNECSNDAQNTCYTNDLKNQCKANGGSCGIYVDGYYISMFICTTLGFIWYFSFRNILKKYQLVDLYHWMVHGKQLSNEEVNEPCIISSQECSKIFTKCLMSTITGTSFVIIIKPSLN</sequence>
<dbReference type="Gene3D" id="1.20.1250.20">
    <property type="entry name" value="MFS general substrate transporter like domains"/>
    <property type="match status" value="1"/>
</dbReference>
<dbReference type="AlphaFoldDB" id="A0A6G0ZJD4"/>
<evidence type="ECO:0000313" key="7">
    <source>
        <dbReference type="Proteomes" id="UP000478052"/>
    </source>
</evidence>
<feature type="transmembrane region" description="Helical" evidence="5">
    <location>
        <begin position="451"/>
        <end position="470"/>
    </location>
</feature>
<accession>A0A6G0ZJD4</accession>
<dbReference type="InterPro" id="IPR004752">
    <property type="entry name" value="AmpG_permease/AT-1"/>
</dbReference>
<proteinExistence type="predicted"/>
<feature type="transmembrane region" description="Helical" evidence="5">
    <location>
        <begin position="170"/>
        <end position="194"/>
    </location>
</feature>
<evidence type="ECO:0000256" key="2">
    <source>
        <dbReference type="ARBA" id="ARBA00022692"/>
    </source>
</evidence>
<keyword evidence="3 5" id="KW-1133">Transmembrane helix</keyword>
<evidence type="ECO:0000313" key="6">
    <source>
        <dbReference type="EMBL" id="KAF0771378.1"/>
    </source>
</evidence>
<organism evidence="6 7">
    <name type="scientific">Aphis craccivora</name>
    <name type="common">Cowpea aphid</name>
    <dbReference type="NCBI Taxonomy" id="307492"/>
    <lineage>
        <taxon>Eukaryota</taxon>
        <taxon>Metazoa</taxon>
        <taxon>Ecdysozoa</taxon>
        <taxon>Arthropoda</taxon>
        <taxon>Hexapoda</taxon>
        <taxon>Insecta</taxon>
        <taxon>Pterygota</taxon>
        <taxon>Neoptera</taxon>
        <taxon>Paraneoptera</taxon>
        <taxon>Hemiptera</taxon>
        <taxon>Sternorrhyncha</taxon>
        <taxon>Aphidomorpha</taxon>
        <taxon>Aphidoidea</taxon>
        <taxon>Aphididae</taxon>
        <taxon>Aphidini</taxon>
        <taxon>Aphis</taxon>
        <taxon>Aphis</taxon>
    </lineage>
</organism>
<feature type="transmembrane region" description="Helical" evidence="5">
    <location>
        <begin position="393"/>
        <end position="413"/>
    </location>
</feature>
<name>A0A6G0ZJD4_APHCR</name>
<feature type="transmembrane region" description="Helical" evidence="5">
    <location>
        <begin position="103"/>
        <end position="120"/>
    </location>
</feature>
<feature type="transmembrane region" description="Helical" evidence="5">
    <location>
        <begin position="270"/>
        <end position="291"/>
    </location>
</feature>
<keyword evidence="7" id="KW-1185">Reference proteome</keyword>
<dbReference type="SUPFAM" id="SSF103473">
    <property type="entry name" value="MFS general substrate transporter"/>
    <property type="match status" value="1"/>
</dbReference>
<comment type="subcellular location">
    <subcellularLocation>
        <location evidence="1">Membrane</location>
        <topology evidence="1">Multi-pass membrane protein</topology>
    </subcellularLocation>
</comment>
<dbReference type="Pfam" id="PF13000">
    <property type="entry name" value="Acatn"/>
    <property type="match status" value="3"/>
</dbReference>
<dbReference type="InterPro" id="IPR024371">
    <property type="entry name" value="AcetylCoA_trans_1-like"/>
</dbReference>
<keyword evidence="4 5" id="KW-0472">Membrane</keyword>
<comment type="caution">
    <text evidence="6">The sequence shown here is derived from an EMBL/GenBank/DDBJ whole genome shotgun (WGS) entry which is preliminary data.</text>
</comment>
<feature type="transmembrane region" description="Helical" evidence="5">
    <location>
        <begin position="303"/>
        <end position="326"/>
    </location>
</feature>
<feature type="transmembrane region" description="Helical" evidence="5">
    <location>
        <begin position="34"/>
        <end position="58"/>
    </location>
</feature>
<dbReference type="GO" id="GO:0035348">
    <property type="term" value="P:acetyl-CoA transmembrane transport"/>
    <property type="evidence" value="ECO:0007669"/>
    <property type="project" value="InterPro"/>
</dbReference>
<dbReference type="GO" id="GO:0016020">
    <property type="term" value="C:membrane"/>
    <property type="evidence" value="ECO:0007669"/>
    <property type="project" value="UniProtKB-SubCell"/>
</dbReference>
<dbReference type="OrthoDB" id="6415790at2759"/>
<keyword evidence="2 5" id="KW-0812">Transmembrane</keyword>
<reference evidence="6 7" key="1">
    <citation type="submission" date="2019-08" db="EMBL/GenBank/DDBJ databases">
        <title>Whole genome of Aphis craccivora.</title>
        <authorList>
            <person name="Voronova N.V."/>
            <person name="Shulinski R.S."/>
            <person name="Bandarenka Y.V."/>
            <person name="Zhorov D.G."/>
            <person name="Warner D."/>
        </authorList>
    </citation>
    <scope>NUCLEOTIDE SEQUENCE [LARGE SCALE GENOMIC DNA]</scope>
    <source>
        <strain evidence="6">180601</strain>
        <tissue evidence="6">Whole Body</tissue>
    </source>
</reference>
<evidence type="ECO:0000256" key="5">
    <source>
        <dbReference type="SAM" id="Phobius"/>
    </source>
</evidence>
<dbReference type="InterPro" id="IPR036259">
    <property type="entry name" value="MFS_trans_sf"/>
</dbReference>
<dbReference type="GO" id="GO:0008521">
    <property type="term" value="F:acetyl-CoA transmembrane transporter activity"/>
    <property type="evidence" value="ECO:0007669"/>
    <property type="project" value="InterPro"/>
</dbReference>
<feature type="transmembrane region" description="Helical" evidence="5">
    <location>
        <begin position="70"/>
        <end position="94"/>
    </location>
</feature>
<dbReference type="Proteomes" id="UP000478052">
    <property type="component" value="Unassembled WGS sequence"/>
</dbReference>
<evidence type="ECO:0000256" key="4">
    <source>
        <dbReference type="ARBA" id="ARBA00023136"/>
    </source>
</evidence>
<feature type="transmembrane region" description="Helical" evidence="5">
    <location>
        <begin position="218"/>
        <end position="236"/>
    </location>
</feature>
<gene>
    <name evidence="6" type="ORF">FWK35_00007925</name>
</gene>